<accession>A0A0R2A1E8</accession>
<dbReference type="STRING" id="1423813.FC26_GL002238"/>
<evidence type="ECO:0000313" key="1">
    <source>
        <dbReference type="EMBL" id="KRM61022.1"/>
    </source>
</evidence>
<evidence type="ECO:0000313" key="2">
    <source>
        <dbReference type="Proteomes" id="UP000051733"/>
    </source>
</evidence>
<dbReference type="PATRIC" id="fig|1423813.3.peg.2280"/>
<reference evidence="1 2" key="1">
    <citation type="journal article" date="2015" name="Genome Announc.">
        <title>Expanding the biotechnology potential of lactobacilli through comparative genomics of 213 strains and associated genera.</title>
        <authorList>
            <person name="Sun Z."/>
            <person name="Harris H.M."/>
            <person name="McCann A."/>
            <person name="Guo C."/>
            <person name="Argimon S."/>
            <person name="Zhang W."/>
            <person name="Yang X."/>
            <person name="Jeffery I.B."/>
            <person name="Cooney J.C."/>
            <person name="Kagawa T.F."/>
            <person name="Liu W."/>
            <person name="Song Y."/>
            <person name="Salvetti E."/>
            <person name="Wrobel A."/>
            <person name="Rasinkangas P."/>
            <person name="Parkhill J."/>
            <person name="Rea M.C."/>
            <person name="O'Sullivan O."/>
            <person name="Ritari J."/>
            <person name="Douillard F.P."/>
            <person name="Paul Ross R."/>
            <person name="Yang R."/>
            <person name="Briner A.E."/>
            <person name="Felis G.E."/>
            <person name="de Vos W.M."/>
            <person name="Barrangou R."/>
            <person name="Klaenhammer T.R."/>
            <person name="Caufield P.W."/>
            <person name="Cui Y."/>
            <person name="Zhang H."/>
            <person name="O'Toole P.W."/>
        </authorList>
    </citation>
    <scope>NUCLEOTIDE SEQUENCE [LARGE SCALE GENOMIC DNA]</scope>
    <source>
        <strain evidence="1 2">DSM 20634</strain>
    </source>
</reference>
<name>A0A0R2A1E8_9LACO</name>
<comment type="caution">
    <text evidence="1">The sequence shown here is derived from an EMBL/GenBank/DDBJ whole genome shotgun (WGS) entry which is preliminary data.</text>
</comment>
<proteinExistence type="predicted"/>
<dbReference type="EMBL" id="AYYY01000043">
    <property type="protein sequence ID" value="KRM61022.1"/>
    <property type="molecule type" value="Genomic_DNA"/>
</dbReference>
<dbReference type="RefSeq" id="WP_057779441.1">
    <property type="nucleotide sequence ID" value="NZ_AYYY01000043.1"/>
</dbReference>
<protein>
    <submittedName>
        <fullName evidence="1">Uncharacterized protein</fullName>
    </submittedName>
</protein>
<gene>
    <name evidence="1" type="ORF">FC26_GL002238</name>
</gene>
<dbReference type="AlphaFoldDB" id="A0A0R2A1E8"/>
<dbReference type="OrthoDB" id="2330183at2"/>
<organism evidence="1 2">
    <name type="scientific">Paucilactobacillus vaccinostercus DSM 20634</name>
    <dbReference type="NCBI Taxonomy" id="1423813"/>
    <lineage>
        <taxon>Bacteria</taxon>
        <taxon>Bacillati</taxon>
        <taxon>Bacillota</taxon>
        <taxon>Bacilli</taxon>
        <taxon>Lactobacillales</taxon>
        <taxon>Lactobacillaceae</taxon>
        <taxon>Paucilactobacillus</taxon>
    </lineage>
</organism>
<dbReference type="Proteomes" id="UP000051733">
    <property type="component" value="Unassembled WGS sequence"/>
</dbReference>
<keyword evidence="2" id="KW-1185">Reference proteome</keyword>
<sequence>MATLTKIVTGMEKGPEAIDANDVALNADIATLTAGQKLTWVDLPLESGITGNLSVATSYNGSITYIKGQINGKFTNSMLLSKCTGTPLINLHWANVAVVTSQGVQSLQTQGSGDLHYMGSVTPGQINAGGFFVK</sequence>